<dbReference type="PANTHER" id="PTHR31662">
    <property type="entry name" value="BNAANNG10740D PROTEIN-RELATED"/>
    <property type="match status" value="1"/>
</dbReference>
<evidence type="ECO:0000313" key="4">
    <source>
        <dbReference type="EMBL" id="KAG6420434.1"/>
    </source>
</evidence>
<dbReference type="InterPro" id="IPR007592">
    <property type="entry name" value="GEBP"/>
</dbReference>
<proteinExistence type="inferred from homology"/>
<dbReference type="GO" id="GO:0005634">
    <property type="term" value="C:nucleus"/>
    <property type="evidence" value="ECO:0007669"/>
    <property type="project" value="TreeGrafter"/>
</dbReference>
<feature type="compositionally biased region" description="Basic and acidic residues" evidence="2">
    <location>
        <begin position="117"/>
        <end position="139"/>
    </location>
</feature>
<dbReference type="Pfam" id="PF04504">
    <property type="entry name" value="GeBP-like_DBD"/>
    <property type="match status" value="1"/>
</dbReference>
<comment type="similarity">
    <text evidence="1">Belongs to the GeBP family.</text>
</comment>
<evidence type="ECO:0000256" key="1">
    <source>
        <dbReference type="ARBA" id="ARBA00010820"/>
    </source>
</evidence>
<feature type="compositionally biased region" description="Basic and acidic residues" evidence="2">
    <location>
        <begin position="81"/>
        <end position="92"/>
    </location>
</feature>
<dbReference type="AlphaFoldDB" id="A0A8X8ZYG5"/>
<reference evidence="4" key="2">
    <citation type="submission" date="2020-08" db="EMBL/GenBank/DDBJ databases">
        <title>Plant Genome Project.</title>
        <authorList>
            <person name="Zhang R.-G."/>
        </authorList>
    </citation>
    <scope>NUCLEOTIDE SEQUENCE</scope>
    <source>
        <strain evidence="4">Huo1</strain>
        <tissue evidence="4">Leaf</tissue>
    </source>
</reference>
<accession>A0A8X8ZYG5</accession>
<dbReference type="OrthoDB" id="661680at2759"/>
<comment type="caution">
    <text evidence="4">The sequence shown here is derived from an EMBL/GenBank/DDBJ whole genome shotgun (WGS) entry which is preliminary data.</text>
</comment>
<dbReference type="GO" id="GO:0006355">
    <property type="term" value="P:regulation of DNA-templated transcription"/>
    <property type="evidence" value="ECO:0007669"/>
    <property type="project" value="InterPro"/>
</dbReference>
<feature type="compositionally biased region" description="Polar residues" evidence="2">
    <location>
        <begin position="1"/>
        <end position="11"/>
    </location>
</feature>
<evidence type="ECO:0000259" key="3">
    <source>
        <dbReference type="Pfam" id="PF04504"/>
    </source>
</evidence>
<feature type="domain" description="Glabrous enhancer-binding protein-like DBD" evidence="3">
    <location>
        <begin position="153"/>
        <end position="246"/>
    </location>
</feature>
<feature type="compositionally biased region" description="Acidic residues" evidence="2">
    <location>
        <begin position="20"/>
        <end position="38"/>
    </location>
</feature>
<feature type="region of interest" description="Disordered" evidence="2">
    <location>
        <begin position="1"/>
        <end position="145"/>
    </location>
</feature>
<organism evidence="4">
    <name type="scientific">Salvia splendens</name>
    <name type="common">Scarlet sage</name>
    <dbReference type="NCBI Taxonomy" id="180675"/>
    <lineage>
        <taxon>Eukaryota</taxon>
        <taxon>Viridiplantae</taxon>
        <taxon>Streptophyta</taxon>
        <taxon>Embryophyta</taxon>
        <taxon>Tracheophyta</taxon>
        <taxon>Spermatophyta</taxon>
        <taxon>Magnoliopsida</taxon>
        <taxon>eudicotyledons</taxon>
        <taxon>Gunneridae</taxon>
        <taxon>Pentapetalae</taxon>
        <taxon>asterids</taxon>
        <taxon>lamiids</taxon>
        <taxon>Lamiales</taxon>
        <taxon>Lamiaceae</taxon>
        <taxon>Nepetoideae</taxon>
        <taxon>Mentheae</taxon>
        <taxon>Salviinae</taxon>
        <taxon>Salvia</taxon>
        <taxon>Salvia subgen. Calosphace</taxon>
        <taxon>core Calosphace</taxon>
    </lineage>
</organism>
<evidence type="ECO:0000313" key="5">
    <source>
        <dbReference type="Proteomes" id="UP000298416"/>
    </source>
</evidence>
<name>A0A8X8ZYG5_SALSN</name>
<dbReference type="Proteomes" id="UP000298416">
    <property type="component" value="Unassembled WGS sequence"/>
</dbReference>
<gene>
    <name evidence="4" type="ORF">SASPL_116961</name>
</gene>
<dbReference type="InterPro" id="IPR053932">
    <property type="entry name" value="GeBP-like_DBD"/>
</dbReference>
<dbReference type="EMBL" id="PNBA02000006">
    <property type="protein sequence ID" value="KAG6420434.1"/>
    <property type="molecule type" value="Genomic_DNA"/>
</dbReference>
<dbReference type="PANTHER" id="PTHR31662:SF108">
    <property type="entry name" value="TRANSCRIPTION FACTOR GEBP FAMILY-RELATED"/>
    <property type="match status" value="1"/>
</dbReference>
<sequence length="355" mass="39379">MAPKSSFLSHQPSKDKDESGESSSEEEEEEEDDDDEREESGPHSSETDSSDDETEAVSSFDKAENRPTLENLNSPIPAPKFDPRSASRHSDTDSDGSPSSYVMQPITKGSVSSSKRSRGEIEGDSLRSCKSLRTEEKKSLSSPAGGGGVGCINRLWSNEDEIAVLNGMIEFKIAKGSSPSADMGAFYSFIKGKLKVDFSRDQLRSKITRMKKRFLNALKKGEKGSDPVFSKPHEDMAFVLSKKIWGKSVDVKKKLDEDVVDEREVVEREGDGEGVDFWSKYPNINASFDNMKASFPSLVAPVAGMSLLKERLSLIGNVKAKELDDKWKQLLVEKTELDYKILILMKEQVQMALDQ</sequence>
<evidence type="ECO:0000256" key="2">
    <source>
        <dbReference type="SAM" id="MobiDB-lite"/>
    </source>
</evidence>
<reference evidence="4" key="1">
    <citation type="submission" date="2018-01" db="EMBL/GenBank/DDBJ databases">
        <authorList>
            <person name="Mao J.F."/>
        </authorList>
    </citation>
    <scope>NUCLEOTIDE SEQUENCE</scope>
    <source>
        <strain evidence="4">Huo1</strain>
        <tissue evidence="4">Leaf</tissue>
    </source>
</reference>
<protein>
    <recommendedName>
        <fullName evidence="3">Glabrous enhancer-binding protein-like DBD domain-containing protein</fullName>
    </recommendedName>
</protein>
<keyword evidence="5" id="KW-1185">Reference proteome</keyword>